<evidence type="ECO:0000256" key="7">
    <source>
        <dbReference type="ARBA" id="ARBA00047999"/>
    </source>
</evidence>
<protein>
    <recommendedName>
        <fullName evidence="5">Actin maturation protease</fullName>
    </recommendedName>
    <alternativeName>
        <fullName evidence="6">Actin aminopeptidase ACTMAP</fullName>
    </alternativeName>
</protein>
<reference evidence="12" key="1">
    <citation type="submission" date="2025-08" db="UniProtKB">
        <authorList>
            <consortium name="Ensembl"/>
        </authorList>
    </citation>
    <scope>IDENTIFICATION</scope>
</reference>
<feature type="compositionally biased region" description="Low complexity" evidence="11">
    <location>
        <begin position="218"/>
        <end position="251"/>
    </location>
</feature>
<keyword evidence="13" id="KW-1185">Reference proteome</keyword>
<evidence type="ECO:0000313" key="12">
    <source>
        <dbReference type="Ensembl" id="ENSCPVP00000018352.2"/>
    </source>
</evidence>
<dbReference type="GO" id="GO:0006508">
    <property type="term" value="P:proteolysis"/>
    <property type="evidence" value="ECO:0007669"/>
    <property type="project" value="UniProtKB-KW"/>
</dbReference>
<proteinExistence type="inferred from homology"/>
<evidence type="ECO:0000256" key="1">
    <source>
        <dbReference type="ARBA" id="ARBA00022438"/>
    </source>
</evidence>
<accession>A0A8C3QBW1</accession>
<evidence type="ECO:0000256" key="8">
    <source>
        <dbReference type="ARBA" id="ARBA00049041"/>
    </source>
</evidence>
<evidence type="ECO:0000256" key="5">
    <source>
        <dbReference type="ARBA" id="ARBA00034848"/>
    </source>
</evidence>
<evidence type="ECO:0000256" key="6">
    <source>
        <dbReference type="ARBA" id="ARBA00034908"/>
    </source>
</evidence>
<evidence type="ECO:0000256" key="3">
    <source>
        <dbReference type="ARBA" id="ARBA00022801"/>
    </source>
</evidence>
<name>A0A8C3QBW1_GEOPR</name>
<comment type="catalytic activity">
    <reaction evidence="10">
        <text>N-terminal N(alpha)-acetyl-L-methionyl-L-glutamyl-[protein] + H2O = N-terminal L-glutamyl-[protein] + N-acetyl-L-methionine</text>
        <dbReference type="Rhea" id="RHEA:74575"/>
        <dbReference type="Rhea" id="RHEA-COMP:12668"/>
        <dbReference type="Rhea" id="RHEA-COMP:12697"/>
        <dbReference type="ChEBI" id="CHEBI:15377"/>
        <dbReference type="ChEBI" id="CHEBI:64721"/>
        <dbReference type="ChEBI" id="CHEBI:71670"/>
        <dbReference type="ChEBI" id="CHEBI:133360"/>
    </reaction>
    <physiologicalReaction direction="left-to-right" evidence="10">
        <dbReference type="Rhea" id="RHEA:74576"/>
    </physiologicalReaction>
</comment>
<dbReference type="PANTHER" id="PTHR28631">
    <property type="entry name" value="UPF0692 PROTEIN C19ORF54"/>
    <property type="match status" value="1"/>
</dbReference>
<feature type="compositionally biased region" description="Low complexity" evidence="11">
    <location>
        <begin position="288"/>
        <end position="309"/>
    </location>
</feature>
<dbReference type="PANTHER" id="PTHR28631:SF1">
    <property type="entry name" value="ACTIN MATURATION PROTEASE"/>
    <property type="match status" value="1"/>
</dbReference>
<evidence type="ECO:0000313" key="13">
    <source>
        <dbReference type="Proteomes" id="UP000694382"/>
    </source>
</evidence>
<accession>A0A8U8C742</accession>
<dbReference type="Ensembl" id="ENSCPVT00000019179.2">
    <property type="protein sequence ID" value="ENSCPVP00000018352.2"/>
    <property type="gene ID" value="ENSCPVG00000013435.2"/>
</dbReference>
<dbReference type="Proteomes" id="UP000694382">
    <property type="component" value="Unassembled WGS sequence"/>
</dbReference>
<feature type="region of interest" description="Disordered" evidence="11">
    <location>
        <begin position="180"/>
        <end position="341"/>
    </location>
</feature>
<comment type="catalytic activity">
    <reaction evidence="7">
        <text>N-terminal N(alpha)-acetyl-L-cysteinyl-L-glutamyl-[protein] + H2O = N-terminal L-glutamyl-[protein] + N-acetyl-L-cysteine</text>
        <dbReference type="Rhea" id="RHEA:74583"/>
        <dbReference type="Rhea" id="RHEA-COMP:12668"/>
        <dbReference type="Rhea" id="RHEA-COMP:18396"/>
        <dbReference type="ChEBI" id="CHEBI:15377"/>
        <dbReference type="ChEBI" id="CHEBI:64721"/>
        <dbReference type="ChEBI" id="CHEBI:78236"/>
        <dbReference type="ChEBI" id="CHEBI:193601"/>
    </reaction>
    <physiologicalReaction direction="left-to-right" evidence="7">
        <dbReference type="Rhea" id="RHEA:74584"/>
    </physiologicalReaction>
</comment>
<comment type="catalytic activity">
    <reaction evidence="9">
        <text>N-terminal N(alpha)-acetyl-L-methionyl-L-aspartyl-[protein] + H2O = N-terminal L-aspartyl-[protein] + N-acetyl-L-methionine</text>
        <dbReference type="Rhea" id="RHEA:74571"/>
        <dbReference type="Rhea" id="RHEA-COMP:12669"/>
        <dbReference type="Rhea" id="RHEA-COMP:12693"/>
        <dbReference type="ChEBI" id="CHEBI:15377"/>
        <dbReference type="ChEBI" id="CHEBI:64720"/>
        <dbReference type="ChEBI" id="CHEBI:71670"/>
        <dbReference type="ChEBI" id="CHEBI:133063"/>
    </reaction>
    <physiologicalReaction direction="left-to-right" evidence="9">
        <dbReference type="Rhea" id="RHEA:74572"/>
    </physiologicalReaction>
</comment>
<keyword evidence="3" id="KW-0378">Hydrolase</keyword>
<comment type="similarity">
    <text evidence="4">Belongs to the ACTMAP family.</text>
</comment>
<organism evidence="12 13">
    <name type="scientific">Geospiza parvula</name>
    <name type="common">Small tree-finch</name>
    <name type="synonym">Camarhynchus parvulus</name>
    <dbReference type="NCBI Taxonomy" id="87175"/>
    <lineage>
        <taxon>Eukaryota</taxon>
        <taxon>Metazoa</taxon>
        <taxon>Chordata</taxon>
        <taxon>Craniata</taxon>
        <taxon>Vertebrata</taxon>
        <taxon>Euteleostomi</taxon>
        <taxon>Archelosauria</taxon>
        <taxon>Archosauria</taxon>
        <taxon>Dinosauria</taxon>
        <taxon>Saurischia</taxon>
        <taxon>Theropoda</taxon>
        <taxon>Coelurosauria</taxon>
        <taxon>Aves</taxon>
        <taxon>Neognathae</taxon>
        <taxon>Neoaves</taxon>
        <taxon>Telluraves</taxon>
        <taxon>Australaves</taxon>
        <taxon>Passeriformes</taxon>
        <taxon>Thraupidae</taxon>
        <taxon>Camarhynchus</taxon>
    </lineage>
</organism>
<keyword evidence="1" id="KW-0031">Aminopeptidase</keyword>
<reference evidence="12" key="2">
    <citation type="submission" date="2025-09" db="UniProtKB">
        <authorList>
            <consortium name="Ensembl"/>
        </authorList>
    </citation>
    <scope>IDENTIFICATION</scope>
</reference>
<dbReference type="GO" id="GO:0004177">
    <property type="term" value="F:aminopeptidase activity"/>
    <property type="evidence" value="ECO:0007669"/>
    <property type="project" value="UniProtKB-KW"/>
</dbReference>
<comment type="catalytic activity">
    <reaction evidence="8">
        <text>N-terminal N(alpha)-acetyl-L-cysteinyl-L-aspartyl-[protein] + H2O = N-terminal L-aspartyl-[protein] + N-acetyl-L-cysteine</text>
        <dbReference type="Rhea" id="RHEA:74579"/>
        <dbReference type="Rhea" id="RHEA-COMP:12669"/>
        <dbReference type="Rhea" id="RHEA-COMP:18395"/>
        <dbReference type="ChEBI" id="CHEBI:15377"/>
        <dbReference type="ChEBI" id="CHEBI:64720"/>
        <dbReference type="ChEBI" id="CHEBI:78236"/>
        <dbReference type="ChEBI" id="CHEBI:193599"/>
    </reaction>
    <physiologicalReaction direction="left-to-right" evidence="8">
        <dbReference type="Rhea" id="RHEA:74580"/>
    </physiologicalReaction>
</comment>
<evidence type="ECO:0000256" key="4">
    <source>
        <dbReference type="ARBA" id="ARBA00034725"/>
    </source>
</evidence>
<dbReference type="AlphaFoldDB" id="A0A8C3QBW1"/>
<evidence type="ECO:0000256" key="9">
    <source>
        <dbReference type="ARBA" id="ARBA00093241"/>
    </source>
</evidence>
<evidence type="ECO:0000256" key="11">
    <source>
        <dbReference type="SAM" id="MobiDB-lite"/>
    </source>
</evidence>
<evidence type="ECO:0000256" key="2">
    <source>
        <dbReference type="ARBA" id="ARBA00022670"/>
    </source>
</evidence>
<keyword evidence="2" id="KW-0645">Protease</keyword>
<evidence type="ECO:0000256" key="10">
    <source>
        <dbReference type="ARBA" id="ARBA00093265"/>
    </source>
</evidence>
<sequence length="420" mass="42268">MFSAAHVAALAQELLPCRAELLQGGLGGPNRARLLRHLLRGRPLLVPYDGDSNHARAAAAATEPTGPLLIGLLVAVPPQEPLGPRFQRDPEIPNVFHAREFGAGGFQNGAGGFQIRFLESLLEEGSAFGEGAQCQEGLRGLGQGSCFGSGGSQFGSGGSQFESGGSQLEERLRDLSLGSQFESGVPNRKSNPKLGLGSPIGAGEPELGLGSPIESGDPKLGLGSPLGPGDPELGLGSPLGPNEPELGLGSPIESEVPKGPELGLGSPIESGEPELGLGSPVESGVPKGPELGLGSPSGPGDPELGLGSPVESGDPELGLGSPCRPGDPELGLGSPSGPRDPELGLGAALVLALQGKSPRPQLWPLGALASSNAQLGELSPRRRGGGFVLPPGGLARALQGRAVLLHPLPTPAQTADPSSQ</sequence>
<dbReference type="InterPro" id="IPR040043">
    <property type="entry name" value="ACTMAP"/>
</dbReference>
<dbReference type="Pfam" id="PF21646">
    <property type="entry name" value="ACTMAP-like_C"/>
    <property type="match status" value="1"/>
</dbReference>